<protein>
    <submittedName>
        <fullName evidence="1">Uncharacterized protein</fullName>
    </submittedName>
</protein>
<sequence>MGASESRMFAEYLEKERAKSRLVKMISEESESDDCDRAVVVVSYRGRSRDLVLEHATMVARRFSWALVNYDEISPLVPTTDGRLPFGYGVLQRVAARQVSLGRGAVLFSPVLSGFRAYLDELRDMAHEAGLTLAVIEFWTGVEHEAENLEYPEDIPQMVVDLRNSEHIRFKDYLLDFFNELDLSGDQQRDGSPTFRHFSHPHPLKLEDCPEPGEEDLCCSICLESIAGRYYVCSSCDYSLHESCTRLPQQLQLQFHTHPLKLVNQALRRPFRRFQDSNLRLKLREVSRDVCRICNGEITSKPSYECYQCYKLTVHHECAVTLKDTDHQCHPHKLEVNSLNLAVSPFQLKGIRIDSLSLEDSCRFDCYACGSQGDLIFYYCPECKFRFHVNCVKTLPSSVDRKCPHGKPLLLSMPPKDETNEYYCEVCARMRHPDYWIYYCARCEYEAHPHCVIPGISPYIHPKPEGGEGAEKAQSEDSNPDYRSENGLEDDSSVRGLNTGPGNEFMDFFRQQMGNAVGGMTATGADAEVGDWLSRHMAHIANETDRLGRL</sequence>
<proteinExistence type="predicted"/>
<gene>
    <name evidence="1" type="ORF">MLD38_008607</name>
</gene>
<organism evidence="1 2">
    <name type="scientific">Melastoma candidum</name>
    <dbReference type="NCBI Taxonomy" id="119954"/>
    <lineage>
        <taxon>Eukaryota</taxon>
        <taxon>Viridiplantae</taxon>
        <taxon>Streptophyta</taxon>
        <taxon>Embryophyta</taxon>
        <taxon>Tracheophyta</taxon>
        <taxon>Spermatophyta</taxon>
        <taxon>Magnoliopsida</taxon>
        <taxon>eudicotyledons</taxon>
        <taxon>Gunneridae</taxon>
        <taxon>Pentapetalae</taxon>
        <taxon>rosids</taxon>
        <taxon>malvids</taxon>
        <taxon>Myrtales</taxon>
        <taxon>Melastomataceae</taxon>
        <taxon>Melastomatoideae</taxon>
        <taxon>Melastomateae</taxon>
        <taxon>Melastoma</taxon>
    </lineage>
</organism>
<accession>A0ACB9RXY6</accession>
<name>A0ACB9RXY6_9MYRT</name>
<comment type="caution">
    <text evidence="1">The sequence shown here is derived from an EMBL/GenBank/DDBJ whole genome shotgun (WGS) entry which is preliminary data.</text>
</comment>
<dbReference type="EMBL" id="CM042882">
    <property type="protein sequence ID" value="KAI4382671.1"/>
    <property type="molecule type" value="Genomic_DNA"/>
</dbReference>
<evidence type="ECO:0000313" key="2">
    <source>
        <dbReference type="Proteomes" id="UP001057402"/>
    </source>
</evidence>
<evidence type="ECO:0000313" key="1">
    <source>
        <dbReference type="EMBL" id="KAI4382671.1"/>
    </source>
</evidence>
<dbReference type="Proteomes" id="UP001057402">
    <property type="component" value="Chromosome 3"/>
</dbReference>
<keyword evidence="2" id="KW-1185">Reference proteome</keyword>
<reference evidence="2" key="1">
    <citation type="journal article" date="2023" name="Front. Plant Sci.">
        <title>Chromosomal-level genome assembly of Melastoma candidum provides insights into trichome evolution.</title>
        <authorList>
            <person name="Zhong Y."/>
            <person name="Wu W."/>
            <person name="Sun C."/>
            <person name="Zou P."/>
            <person name="Liu Y."/>
            <person name="Dai S."/>
            <person name="Zhou R."/>
        </authorList>
    </citation>
    <scope>NUCLEOTIDE SEQUENCE [LARGE SCALE GENOMIC DNA]</scope>
</reference>